<evidence type="ECO:0000313" key="3">
    <source>
        <dbReference type="Proteomes" id="UP001168877"/>
    </source>
</evidence>
<dbReference type="AlphaFoldDB" id="A0AA39RFJ9"/>
<feature type="compositionally biased region" description="Basic and acidic residues" evidence="1">
    <location>
        <begin position="48"/>
        <end position="58"/>
    </location>
</feature>
<evidence type="ECO:0000256" key="1">
    <source>
        <dbReference type="SAM" id="MobiDB-lite"/>
    </source>
</evidence>
<feature type="region of interest" description="Disordered" evidence="1">
    <location>
        <begin position="48"/>
        <end position="146"/>
    </location>
</feature>
<organism evidence="2 3">
    <name type="scientific">Acer saccharum</name>
    <name type="common">Sugar maple</name>
    <dbReference type="NCBI Taxonomy" id="4024"/>
    <lineage>
        <taxon>Eukaryota</taxon>
        <taxon>Viridiplantae</taxon>
        <taxon>Streptophyta</taxon>
        <taxon>Embryophyta</taxon>
        <taxon>Tracheophyta</taxon>
        <taxon>Spermatophyta</taxon>
        <taxon>Magnoliopsida</taxon>
        <taxon>eudicotyledons</taxon>
        <taxon>Gunneridae</taxon>
        <taxon>Pentapetalae</taxon>
        <taxon>rosids</taxon>
        <taxon>malvids</taxon>
        <taxon>Sapindales</taxon>
        <taxon>Sapindaceae</taxon>
        <taxon>Hippocastanoideae</taxon>
        <taxon>Acereae</taxon>
        <taxon>Acer</taxon>
    </lineage>
</organism>
<gene>
    <name evidence="2" type="ORF">LWI29_021586</name>
</gene>
<comment type="caution">
    <text evidence="2">The sequence shown here is derived from an EMBL/GenBank/DDBJ whole genome shotgun (WGS) entry which is preliminary data.</text>
</comment>
<dbReference type="EMBL" id="JAUESC010000388">
    <property type="protein sequence ID" value="KAK0571787.1"/>
    <property type="molecule type" value="Genomic_DNA"/>
</dbReference>
<proteinExistence type="predicted"/>
<accession>A0AA39RFJ9</accession>
<dbReference type="Proteomes" id="UP001168877">
    <property type="component" value="Unassembled WGS sequence"/>
</dbReference>
<evidence type="ECO:0000313" key="2">
    <source>
        <dbReference type="EMBL" id="KAK0571787.1"/>
    </source>
</evidence>
<feature type="region of interest" description="Disordered" evidence="1">
    <location>
        <begin position="168"/>
        <end position="234"/>
    </location>
</feature>
<reference evidence="2" key="2">
    <citation type="submission" date="2023-06" db="EMBL/GenBank/DDBJ databases">
        <authorList>
            <person name="Swenson N.G."/>
            <person name="Wegrzyn J.L."/>
            <person name="Mcevoy S.L."/>
        </authorList>
    </citation>
    <scope>NUCLEOTIDE SEQUENCE</scope>
    <source>
        <strain evidence="2">NS2018</strain>
        <tissue evidence="2">Leaf</tissue>
    </source>
</reference>
<sequence length="234" mass="25909">MEEFIEEGMTDFEQLGWLSDHATMEIGTMEEPEDEVINMLLWASGESHIKEESEKTPMDESSDSSWKLEPYKEVSEGSSSNDSLDGWLVSEDGEPAESVQARHQSGDLGSPRMIFNEPGNKTVTGTDSIEEDQLNQDKGDDNVGMEGEDIAGELERNLEQVSDTHIIDLEPLPSGPSNEKSKDIVQGEANDNLKQSPKPKKSKDIVQGADLNKKVRKPDKGNATKVVTPRRHLD</sequence>
<name>A0AA39RFJ9_ACESA</name>
<keyword evidence="3" id="KW-1185">Reference proteome</keyword>
<protein>
    <submittedName>
        <fullName evidence="2">Uncharacterized protein</fullName>
    </submittedName>
</protein>
<reference evidence="2" key="1">
    <citation type="journal article" date="2022" name="Plant J.">
        <title>Strategies of tolerance reflected in two North American maple genomes.</title>
        <authorList>
            <person name="McEvoy S.L."/>
            <person name="Sezen U.U."/>
            <person name="Trouern-Trend A."/>
            <person name="McMahon S.M."/>
            <person name="Schaberg P.G."/>
            <person name="Yang J."/>
            <person name="Wegrzyn J.L."/>
            <person name="Swenson N.G."/>
        </authorList>
    </citation>
    <scope>NUCLEOTIDE SEQUENCE</scope>
    <source>
        <strain evidence="2">NS2018</strain>
    </source>
</reference>